<gene>
    <name evidence="7" type="ORF">ACFQPF_17575</name>
</gene>
<dbReference type="Pfam" id="PF03738">
    <property type="entry name" value="GSP_synth"/>
    <property type="match status" value="1"/>
</dbReference>
<keyword evidence="5" id="KW-0460">Magnesium</keyword>
<evidence type="ECO:0000256" key="3">
    <source>
        <dbReference type="ARBA" id="ARBA00022741"/>
    </source>
</evidence>
<evidence type="ECO:0000256" key="5">
    <source>
        <dbReference type="ARBA" id="ARBA00022842"/>
    </source>
</evidence>
<evidence type="ECO:0000313" key="8">
    <source>
        <dbReference type="Proteomes" id="UP001596549"/>
    </source>
</evidence>
<dbReference type="Gene3D" id="3.30.1490.330">
    <property type="match status" value="1"/>
</dbReference>
<keyword evidence="4" id="KW-0067">ATP-binding</keyword>
<dbReference type="EMBL" id="JBHTCP010000052">
    <property type="protein sequence ID" value="MFC7373454.1"/>
    <property type="molecule type" value="Genomic_DNA"/>
</dbReference>
<reference evidence="8" key="1">
    <citation type="journal article" date="2019" name="Int. J. Syst. Evol. Microbiol.">
        <title>The Global Catalogue of Microorganisms (GCM) 10K type strain sequencing project: providing services to taxonomists for standard genome sequencing and annotation.</title>
        <authorList>
            <consortium name="The Broad Institute Genomics Platform"/>
            <consortium name="The Broad Institute Genome Sequencing Center for Infectious Disease"/>
            <person name="Wu L."/>
            <person name="Ma J."/>
        </authorList>
    </citation>
    <scope>NUCLEOTIDE SEQUENCE [LARGE SCALE GENOMIC DNA]</scope>
    <source>
        <strain evidence="8">NBRC 106396</strain>
    </source>
</reference>
<proteinExistence type="predicted"/>
<accession>A0ABW2NVQ2</accession>
<dbReference type="InterPro" id="IPR016185">
    <property type="entry name" value="PreATP-grasp_dom_sf"/>
</dbReference>
<dbReference type="RefSeq" id="WP_379751406.1">
    <property type="nucleotide sequence ID" value="NZ_JBHTCP010000052.1"/>
</dbReference>
<dbReference type="InterPro" id="IPR005494">
    <property type="entry name" value="GSPS_pre-ATP-grasp-like_dom"/>
</dbReference>
<name>A0ABW2NVQ2_9BACL</name>
<evidence type="ECO:0000259" key="6">
    <source>
        <dbReference type="Pfam" id="PF03738"/>
    </source>
</evidence>
<protein>
    <submittedName>
        <fullName evidence="7">Glutathionylspermidine synthase family protein</fullName>
    </submittedName>
</protein>
<sequence length="414" mass="46383">MEYKVKREAFFNQLPNYWANMYGQEYSLYGVHQITEEYAASLQEFGDRAGAIFFKTHELLSSDLVADETLLQLGFPSETLPYIRCKSLLPKTVIGRLDAVEVDGAPKVMELNSDTPTFIYECFSVTGKMCDEFGVSDPNEGEEAVLKKAVRSAVLNAYRSLGTSHAPYIVFTSHEDNEEDRNTVLYLKSLAGMPSEYVALKDLRIVAGVGLFDSAGRKIDVLYRQTFPVESLIKDVDPDTGENVGLQLMQLVIDGKLAVINPPSAFLLQSKAVMAVIWGLHEEHSPFFTEEEHEWIGQCFLPTYLEPDILIANGESYVKKPVFGREGDTVEIFDGSGTLVEEDKNKSYKDYLYVYQKYAELPKTTFMTEQGEKEGHLMSGIFLINGKASAFGFRVGSRITDNLSYFLPAGIKNL</sequence>
<keyword evidence="8" id="KW-1185">Reference proteome</keyword>
<evidence type="ECO:0000256" key="2">
    <source>
        <dbReference type="ARBA" id="ARBA00022723"/>
    </source>
</evidence>
<comment type="caution">
    <text evidence="7">The sequence shown here is derived from an EMBL/GenBank/DDBJ whole genome shotgun (WGS) entry which is preliminary data.</text>
</comment>
<keyword evidence="3" id="KW-0547">Nucleotide-binding</keyword>
<evidence type="ECO:0000313" key="7">
    <source>
        <dbReference type="EMBL" id="MFC7373454.1"/>
    </source>
</evidence>
<feature type="domain" description="Glutathionylspermidine synthase pre-ATP-grasp-like" evidence="6">
    <location>
        <begin position="20"/>
        <end position="410"/>
    </location>
</feature>
<keyword evidence="2" id="KW-0479">Metal-binding</keyword>
<evidence type="ECO:0000256" key="4">
    <source>
        <dbReference type="ARBA" id="ARBA00022840"/>
    </source>
</evidence>
<dbReference type="Proteomes" id="UP001596549">
    <property type="component" value="Unassembled WGS sequence"/>
</dbReference>
<evidence type="ECO:0000256" key="1">
    <source>
        <dbReference type="ARBA" id="ARBA00022598"/>
    </source>
</evidence>
<dbReference type="SUPFAM" id="SSF56059">
    <property type="entry name" value="Glutathione synthetase ATP-binding domain-like"/>
    <property type="match status" value="1"/>
</dbReference>
<keyword evidence="1" id="KW-0436">Ligase</keyword>
<organism evidence="7 8">
    <name type="scientific">Fictibacillus iocasae</name>
    <dbReference type="NCBI Taxonomy" id="2715437"/>
    <lineage>
        <taxon>Bacteria</taxon>
        <taxon>Bacillati</taxon>
        <taxon>Bacillota</taxon>
        <taxon>Bacilli</taxon>
        <taxon>Bacillales</taxon>
        <taxon>Fictibacillaceae</taxon>
        <taxon>Fictibacillus</taxon>
    </lineage>
</organism>
<dbReference type="SUPFAM" id="SSF52440">
    <property type="entry name" value="PreATP-grasp domain"/>
    <property type="match status" value="1"/>
</dbReference>